<proteinExistence type="predicted"/>
<protein>
    <recommendedName>
        <fullName evidence="3">Dicarboxylate transport domain-containing protein</fullName>
    </recommendedName>
</protein>
<evidence type="ECO:0000313" key="2">
    <source>
        <dbReference type="Proteomes" id="UP000013047"/>
    </source>
</evidence>
<gene>
    <name evidence="1" type="ORF">C667_23239</name>
</gene>
<sequence>MHAAGFGLAPPQGGAVAEGGGGEAASAEVLAFGPVDGRVRWSSRGPGAATLQVGGGRWEKLALGAFALDAALEPAGLHLTGARIPLLDGALVLEDLAFGWSAAGWEGRGGVVLEPVSMPLLTEALGLPAMAGVMSAALPGLKLGPGELVLDGTLAVSVFDGWLQASGLRVREPFGLASHLTADIEARHIDLAQLTETFSFGSITGHIDAEVRGLELSSWRPTAFDARVASIEGDERRRISQRAVENLSALGGGGALAAVQRSVLRLFETFGYRELGLRCRLANGVCEMGGLGAEAEGAARADGGFTIVRGGGIPALDVIGYNRRVDWNELVARLQRVVAEDVSPTID</sequence>
<accession>N6ZF32</accession>
<keyword evidence="2" id="KW-1185">Reference proteome</keyword>
<dbReference type="Proteomes" id="UP000013047">
    <property type="component" value="Unassembled WGS sequence"/>
</dbReference>
<evidence type="ECO:0000313" key="1">
    <source>
        <dbReference type="EMBL" id="ENO90759.1"/>
    </source>
</evidence>
<dbReference type="EMBL" id="AMXF01000440">
    <property type="protein sequence ID" value="ENO90759.1"/>
    <property type="molecule type" value="Genomic_DNA"/>
</dbReference>
<reference evidence="1 2" key="1">
    <citation type="submission" date="2012-09" db="EMBL/GenBank/DDBJ databases">
        <title>Draft Genome Sequences of 6 Strains from Genus Thauera.</title>
        <authorList>
            <person name="Liu B."/>
            <person name="Shapleigh J.P."/>
            <person name="Frostegard A.H."/>
        </authorList>
    </citation>
    <scope>NUCLEOTIDE SEQUENCE [LARGE SCALE GENOMIC DNA]</scope>
    <source>
        <strain evidence="1 2">B4P</strain>
    </source>
</reference>
<organism evidence="1 2">
    <name type="scientific">Thauera phenylacetica B4P</name>
    <dbReference type="NCBI Taxonomy" id="1234382"/>
    <lineage>
        <taxon>Bacteria</taxon>
        <taxon>Pseudomonadati</taxon>
        <taxon>Pseudomonadota</taxon>
        <taxon>Betaproteobacteria</taxon>
        <taxon>Rhodocyclales</taxon>
        <taxon>Zoogloeaceae</taxon>
        <taxon>Thauera</taxon>
    </lineage>
</organism>
<evidence type="ECO:0008006" key="3">
    <source>
        <dbReference type="Google" id="ProtNLM"/>
    </source>
</evidence>
<name>N6ZF32_9RHOO</name>
<dbReference type="AlphaFoldDB" id="N6ZF32"/>
<comment type="caution">
    <text evidence="1">The sequence shown here is derived from an EMBL/GenBank/DDBJ whole genome shotgun (WGS) entry which is preliminary data.</text>
</comment>